<reference evidence="2 3" key="1">
    <citation type="submission" date="2024-01" db="EMBL/GenBank/DDBJ databases">
        <title>The genomes of 5 underutilized Papilionoideae crops provide insights into root nodulation and disease resistance.</title>
        <authorList>
            <person name="Yuan L."/>
        </authorList>
    </citation>
    <scope>NUCLEOTIDE SEQUENCE [LARGE SCALE GENOMIC DNA]</scope>
    <source>
        <strain evidence="2">LY-2023</strain>
        <tissue evidence="2">Leaf</tissue>
    </source>
</reference>
<evidence type="ECO:0000313" key="2">
    <source>
        <dbReference type="EMBL" id="KAK7309128.1"/>
    </source>
</evidence>
<feature type="compositionally biased region" description="Basic and acidic residues" evidence="1">
    <location>
        <begin position="49"/>
        <end position="58"/>
    </location>
</feature>
<comment type="caution">
    <text evidence="2">The sequence shown here is derived from an EMBL/GenBank/DDBJ whole genome shotgun (WGS) entry which is preliminary data.</text>
</comment>
<protein>
    <submittedName>
        <fullName evidence="2">Uncharacterized protein</fullName>
    </submittedName>
</protein>
<gene>
    <name evidence="2" type="ORF">RJT34_05618</name>
</gene>
<dbReference type="AlphaFoldDB" id="A0AAN9K2F5"/>
<accession>A0AAN9K2F5</accession>
<feature type="region of interest" description="Disordered" evidence="1">
    <location>
        <begin position="14"/>
        <end position="74"/>
    </location>
</feature>
<evidence type="ECO:0000256" key="1">
    <source>
        <dbReference type="SAM" id="MobiDB-lite"/>
    </source>
</evidence>
<sequence length="74" mass="8154">MLLHVFYGGEIEHLDGGQPLVSQGVNTGEEVTQRRGQPKGRDDAEEEVMTEKGRVRGDDAEETTTRGVLRATDK</sequence>
<dbReference type="Proteomes" id="UP001359559">
    <property type="component" value="Unassembled WGS sequence"/>
</dbReference>
<keyword evidence="3" id="KW-1185">Reference proteome</keyword>
<name>A0AAN9K2F5_CLITE</name>
<proteinExistence type="predicted"/>
<organism evidence="2 3">
    <name type="scientific">Clitoria ternatea</name>
    <name type="common">Butterfly pea</name>
    <dbReference type="NCBI Taxonomy" id="43366"/>
    <lineage>
        <taxon>Eukaryota</taxon>
        <taxon>Viridiplantae</taxon>
        <taxon>Streptophyta</taxon>
        <taxon>Embryophyta</taxon>
        <taxon>Tracheophyta</taxon>
        <taxon>Spermatophyta</taxon>
        <taxon>Magnoliopsida</taxon>
        <taxon>eudicotyledons</taxon>
        <taxon>Gunneridae</taxon>
        <taxon>Pentapetalae</taxon>
        <taxon>rosids</taxon>
        <taxon>fabids</taxon>
        <taxon>Fabales</taxon>
        <taxon>Fabaceae</taxon>
        <taxon>Papilionoideae</taxon>
        <taxon>50 kb inversion clade</taxon>
        <taxon>NPAAA clade</taxon>
        <taxon>indigoferoid/millettioid clade</taxon>
        <taxon>Phaseoleae</taxon>
        <taxon>Clitoria</taxon>
    </lineage>
</organism>
<dbReference type="EMBL" id="JAYKXN010000002">
    <property type="protein sequence ID" value="KAK7309128.1"/>
    <property type="molecule type" value="Genomic_DNA"/>
</dbReference>
<evidence type="ECO:0000313" key="3">
    <source>
        <dbReference type="Proteomes" id="UP001359559"/>
    </source>
</evidence>
<feature type="compositionally biased region" description="Polar residues" evidence="1">
    <location>
        <begin position="20"/>
        <end position="30"/>
    </location>
</feature>